<dbReference type="RefSeq" id="XP_031002401.1">
    <property type="nucleotide sequence ID" value="XM_031152564.1"/>
</dbReference>
<evidence type="ECO:0000313" key="2">
    <source>
        <dbReference type="Proteomes" id="UP000431533"/>
    </source>
</evidence>
<name>A0A8H8QVT5_9HELO</name>
<comment type="caution">
    <text evidence="1">The sequence shown here is derived from an EMBL/GenBank/DDBJ whole genome shotgun (WGS) entry which is preliminary data.</text>
</comment>
<evidence type="ECO:0000313" key="1">
    <source>
        <dbReference type="EMBL" id="TVY23613.1"/>
    </source>
</evidence>
<dbReference type="GeneID" id="41987833"/>
<sequence length="266" mass="28811">MPPRYPTSEEPISAAAPVTADIIAPLPVPSYGASGTFTVIARTRISASPLAVLNTIRDTTTWPKWNTFCPRGVIMGASKSKGKGIRSSTSTRTGVSDIYGEKGKEGYGLGDFGRGGGDESQGWLEQGSEVLVDVFLSGDGLVPGRKRTRAQTIAVTVLERIIDSETEGDGVKRSGYRLAWKTTGWADWQYRSERVMEFVAREEGGTDYTCWETFSGVLGPVVKRIAGSSLCDRFGDYARDVKAFLEGTELNVHVGEAEANTKRRSI</sequence>
<gene>
    <name evidence="1" type="ORF">LHYA1_G007635</name>
</gene>
<dbReference type="Proteomes" id="UP000431533">
    <property type="component" value="Unassembled WGS sequence"/>
</dbReference>
<evidence type="ECO:0008006" key="3">
    <source>
        <dbReference type="Google" id="ProtNLM"/>
    </source>
</evidence>
<protein>
    <recommendedName>
        <fullName evidence="3">Coenzyme Q-binding protein COQ10 START domain-containing protein</fullName>
    </recommendedName>
</protein>
<dbReference type="EMBL" id="QGMH01000170">
    <property type="protein sequence ID" value="TVY23613.1"/>
    <property type="molecule type" value="Genomic_DNA"/>
</dbReference>
<organism evidence="1 2">
    <name type="scientific">Lachnellula hyalina</name>
    <dbReference type="NCBI Taxonomy" id="1316788"/>
    <lineage>
        <taxon>Eukaryota</taxon>
        <taxon>Fungi</taxon>
        <taxon>Dikarya</taxon>
        <taxon>Ascomycota</taxon>
        <taxon>Pezizomycotina</taxon>
        <taxon>Leotiomycetes</taxon>
        <taxon>Helotiales</taxon>
        <taxon>Lachnaceae</taxon>
        <taxon>Lachnellula</taxon>
    </lineage>
</organism>
<dbReference type="AlphaFoldDB" id="A0A8H8QVT5"/>
<proteinExistence type="predicted"/>
<reference evidence="1 2" key="1">
    <citation type="submission" date="2018-05" db="EMBL/GenBank/DDBJ databases">
        <title>Genome sequencing and assembly of the regulated plant pathogen Lachnellula willkommii and related sister species for the development of diagnostic species identification markers.</title>
        <authorList>
            <person name="Giroux E."/>
            <person name="Bilodeau G."/>
        </authorList>
    </citation>
    <scope>NUCLEOTIDE SEQUENCE [LARGE SCALE GENOMIC DNA]</scope>
    <source>
        <strain evidence="1 2">CBS 185.66</strain>
    </source>
</reference>
<accession>A0A8H8QVT5</accession>
<keyword evidence="2" id="KW-1185">Reference proteome</keyword>
<dbReference type="OrthoDB" id="509124at2759"/>